<evidence type="ECO:0000256" key="5">
    <source>
        <dbReference type="SAM" id="SignalP"/>
    </source>
</evidence>
<proteinExistence type="predicted"/>
<dbReference type="PROSITE" id="PS51257">
    <property type="entry name" value="PROKAR_LIPOPROTEIN"/>
    <property type="match status" value="1"/>
</dbReference>
<dbReference type="RefSeq" id="WP_156950459.1">
    <property type="nucleotide sequence ID" value="NZ_ARYL01000014.1"/>
</dbReference>
<dbReference type="EMBL" id="ARYL01000014">
    <property type="protein sequence ID" value="KDA02461.1"/>
    <property type="molecule type" value="Genomic_DNA"/>
</dbReference>
<keyword evidence="3 4" id="KW-0408">Iron</keyword>
<dbReference type="InterPro" id="IPR036909">
    <property type="entry name" value="Cyt_c-like_dom_sf"/>
</dbReference>
<dbReference type="InterPro" id="IPR009056">
    <property type="entry name" value="Cyt_c-like_dom"/>
</dbReference>
<keyword evidence="8" id="KW-1185">Reference proteome</keyword>
<dbReference type="GO" id="GO:0046872">
    <property type="term" value="F:metal ion binding"/>
    <property type="evidence" value="ECO:0007669"/>
    <property type="project" value="UniProtKB-KW"/>
</dbReference>
<evidence type="ECO:0000256" key="1">
    <source>
        <dbReference type="ARBA" id="ARBA00022617"/>
    </source>
</evidence>
<dbReference type="STRING" id="1280953.HOC_10714"/>
<dbReference type="AlphaFoldDB" id="A0A059G6M8"/>
<sequence length="157" mass="15727">MIKSGLAGALALVGLSACTPTESAAPAAPAAEAAAPVEVAEVPVVEDPVARGQYLVSITGCHDCHTAMTPTGPDMGHALQGGPLPFAPLAEMPWAPVAPSIAGLPEGWTDGEFTAFMTGGPRPSGVPVLPPMPRYAMSDADAQAVTAYVASLPRAAE</sequence>
<dbReference type="PATRIC" id="fig|1280953.3.peg.2162"/>
<evidence type="ECO:0000256" key="3">
    <source>
        <dbReference type="ARBA" id="ARBA00023004"/>
    </source>
</evidence>
<evidence type="ECO:0000313" key="8">
    <source>
        <dbReference type="Proteomes" id="UP000024942"/>
    </source>
</evidence>
<reference evidence="7 8" key="1">
    <citation type="journal article" date="2014" name="Antonie Van Leeuwenhoek">
        <title>Hyphomonas beringensis sp. nov. and Hyphomonas chukchiensis sp. nov., isolated from surface seawater of the Bering Sea and Chukchi Sea.</title>
        <authorList>
            <person name="Li C."/>
            <person name="Lai Q."/>
            <person name="Li G."/>
            <person name="Dong C."/>
            <person name="Wang J."/>
            <person name="Liao Y."/>
            <person name="Shao Z."/>
        </authorList>
    </citation>
    <scope>NUCLEOTIDE SEQUENCE [LARGE SCALE GENOMIC DNA]</scope>
    <source>
        <strain evidence="7 8">SCH89</strain>
    </source>
</reference>
<protein>
    <recommendedName>
        <fullName evidence="6">Cytochrome c domain-containing protein</fullName>
    </recommendedName>
</protein>
<evidence type="ECO:0000256" key="4">
    <source>
        <dbReference type="PROSITE-ProRule" id="PRU00433"/>
    </source>
</evidence>
<gene>
    <name evidence="7" type="ORF">HOC_10714</name>
</gene>
<keyword evidence="1 4" id="KW-0349">Heme</keyword>
<feature type="domain" description="Cytochrome c" evidence="6">
    <location>
        <begin position="47"/>
        <end position="153"/>
    </location>
</feature>
<evidence type="ECO:0000259" key="6">
    <source>
        <dbReference type="PROSITE" id="PS51007"/>
    </source>
</evidence>
<evidence type="ECO:0000256" key="2">
    <source>
        <dbReference type="ARBA" id="ARBA00022723"/>
    </source>
</evidence>
<dbReference type="OrthoDB" id="9811281at2"/>
<keyword evidence="2 4" id="KW-0479">Metal-binding</keyword>
<accession>A0A059G6M8</accession>
<dbReference type="GO" id="GO:0009055">
    <property type="term" value="F:electron transfer activity"/>
    <property type="evidence" value="ECO:0007669"/>
    <property type="project" value="InterPro"/>
</dbReference>
<keyword evidence="5" id="KW-0732">Signal</keyword>
<evidence type="ECO:0000313" key="7">
    <source>
        <dbReference type="EMBL" id="KDA02461.1"/>
    </source>
</evidence>
<name>A0A059G6M8_9PROT</name>
<dbReference type="eggNOG" id="COG2010">
    <property type="taxonomic scope" value="Bacteria"/>
</dbReference>
<comment type="caution">
    <text evidence="7">The sequence shown here is derived from an EMBL/GenBank/DDBJ whole genome shotgun (WGS) entry which is preliminary data.</text>
</comment>
<feature type="chain" id="PRO_5001578559" description="Cytochrome c domain-containing protein" evidence="5">
    <location>
        <begin position="25"/>
        <end position="157"/>
    </location>
</feature>
<organism evidence="7 8">
    <name type="scientific">Hyphomonas oceanitis SCH89</name>
    <dbReference type="NCBI Taxonomy" id="1280953"/>
    <lineage>
        <taxon>Bacteria</taxon>
        <taxon>Pseudomonadati</taxon>
        <taxon>Pseudomonadota</taxon>
        <taxon>Alphaproteobacteria</taxon>
        <taxon>Hyphomonadales</taxon>
        <taxon>Hyphomonadaceae</taxon>
        <taxon>Hyphomonas</taxon>
    </lineage>
</organism>
<dbReference type="PROSITE" id="PS51007">
    <property type="entry name" value="CYTC"/>
    <property type="match status" value="1"/>
</dbReference>
<dbReference type="SUPFAM" id="SSF46626">
    <property type="entry name" value="Cytochrome c"/>
    <property type="match status" value="1"/>
</dbReference>
<dbReference type="Gene3D" id="1.10.760.10">
    <property type="entry name" value="Cytochrome c-like domain"/>
    <property type="match status" value="1"/>
</dbReference>
<dbReference type="Proteomes" id="UP000024942">
    <property type="component" value="Unassembled WGS sequence"/>
</dbReference>
<dbReference type="Pfam" id="PF00034">
    <property type="entry name" value="Cytochrom_C"/>
    <property type="match status" value="1"/>
</dbReference>
<dbReference type="GO" id="GO:0020037">
    <property type="term" value="F:heme binding"/>
    <property type="evidence" value="ECO:0007669"/>
    <property type="project" value="InterPro"/>
</dbReference>
<feature type="signal peptide" evidence="5">
    <location>
        <begin position="1"/>
        <end position="24"/>
    </location>
</feature>